<evidence type="ECO:0000259" key="9">
    <source>
        <dbReference type="Pfam" id="PF01743"/>
    </source>
</evidence>
<feature type="domain" description="Poly A polymerase head" evidence="9">
    <location>
        <begin position="27"/>
        <end position="148"/>
    </location>
</feature>
<feature type="domain" description="tRNA nucleotidyltransferase/poly(A) polymerase RNA and SrmB- binding" evidence="10">
    <location>
        <begin position="184"/>
        <end position="228"/>
    </location>
</feature>
<keyword evidence="3" id="KW-0819">tRNA processing</keyword>
<keyword evidence="6" id="KW-0547">Nucleotide-binding</keyword>
<dbReference type="GO" id="GO:0016779">
    <property type="term" value="F:nucleotidyltransferase activity"/>
    <property type="evidence" value="ECO:0007669"/>
    <property type="project" value="UniProtKB-KW"/>
</dbReference>
<dbReference type="InterPro" id="IPR050264">
    <property type="entry name" value="Bact_CCA-adding_enz_type3_sf"/>
</dbReference>
<dbReference type="Gene3D" id="1.10.3090.10">
    <property type="entry name" value="cca-adding enzyme, domain 2"/>
    <property type="match status" value="1"/>
</dbReference>
<name>A0A437QMZ3_9PROT</name>
<dbReference type="RefSeq" id="WP_127765359.1">
    <property type="nucleotide sequence ID" value="NZ_SADE01000002.1"/>
</dbReference>
<evidence type="ECO:0000256" key="1">
    <source>
        <dbReference type="ARBA" id="ARBA00001946"/>
    </source>
</evidence>
<evidence type="ECO:0000256" key="6">
    <source>
        <dbReference type="ARBA" id="ARBA00022741"/>
    </source>
</evidence>
<dbReference type="SUPFAM" id="SSF81301">
    <property type="entry name" value="Nucleotidyltransferase"/>
    <property type="match status" value="1"/>
</dbReference>
<dbReference type="InterPro" id="IPR032828">
    <property type="entry name" value="PolyA_RNA-bd"/>
</dbReference>
<dbReference type="Gene3D" id="3.30.460.10">
    <property type="entry name" value="Beta Polymerase, domain 2"/>
    <property type="match status" value="1"/>
</dbReference>
<evidence type="ECO:0000256" key="7">
    <source>
        <dbReference type="ARBA" id="ARBA00022842"/>
    </source>
</evidence>
<evidence type="ECO:0000256" key="5">
    <source>
        <dbReference type="ARBA" id="ARBA00022723"/>
    </source>
</evidence>
<comment type="cofactor">
    <cofactor evidence="1">
        <name>Mg(2+)</name>
        <dbReference type="ChEBI" id="CHEBI:18420"/>
    </cofactor>
</comment>
<keyword evidence="2 8" id="KW-0808">Transferase</keyword>
<keyword evidence="8" id="KW-0694">RNA-binding</keyword>
<proteinExistence type="inferred from homology"/>
<evidence type="ECO:0000259" key="10">
    <source>
        <dbReference type="Pfam" id="PF12627"/>
    </source>
</evidence>
<dbReference type="GO" id="GO:0000166">
    <property type="term" value="F:nucleotide binding"/>
    <property type="evidence" value="ECO:0007669"/>
    <property type="project" value="UniProtKB-KW"/>
</dbReference>
<gene>
    <name evidence="11" type="ORF">EOI86_11520</name>
</gene>
<dbReference type="EMBL" id="SADE01000002">
    <property type="protein sequence ID" value="RVU35882.1"/>
    <property type="molecule type" value="Genomic_DNA"/>
</dbReference>
<comment type="similarity">
    <text evidence="8">Belongs to the tRNA nucleotidyltransferase/poly(A) polymerase family.</text>
</comment>
<protein>
    <submittedName>
        <fullName evidence="11">CCA tRNA nucleotidyltransferase</fullName>
    </submittedName>
</protein>
<accession>A0A437QMZ3</accession>
<comment type="caution">
    <text evidence="11">The sequence shown here is derived from an EMBL/GenBank/DDBJ whole genome shotgun (WGS) entry which is preliminary data.</text>
</comment>
<dbReference type="CDD" id="cd05398">
    <property type="entry name" value="NT_ClassII-CCAase"/>
    <property type="match status" value="1"/>
</dbReference>
<keyword evidence="7" id="KW-0460">Magnesium</keyword>
<dbReference type="Pfam" id="PF12627">
    <property type="entry name" value="PolyA_pol_RNAbd"/>
    <property type="match status" value="1"/>
</dbReference>
<dbReference type="Pfam" id="PF01743">
    <property type="entry name" value="PolyA_pol"/>
    <property type="match status" value="1"/>
</dbReference>
<dbReference type="GO" id="GO:0008033">
    <property type="term" value="P:tRNA processing"/>
    <property type="evidence" value="ECO:0007669"/>
    <property type="project" value="UniProtKB-KW"/>
</dbReference>
<dbReference type="InterPro" id="IPR002646">
    <property type="entry name" value="PolA_pol_head_dom"/>
</dbReference>
<dbReference type="PANTHER" id="PTHR46173:SF1">
    <property type="entry name" value="CCA TRNA NUCLEOTIDYLTRANSFERASE 1, MITOCHONDRIAL"/>
    <property type="match status" value="1"/>
</dbReference>
<evidence type="ECO:0000256" key="2">
    <source>
        <dbReference type="ARBA" id="ARBA00022679"/>
    </source>
</evidence>
<keyword evidence="5" id="KW-0479">Metal-binding</keyword>
<dbReference type="Proteomes" id="UP000287447">
    <property type="component" value="Unassembled WGS sequence"/>
</dbReference>
<evidence type="ECO:0000313" key="12">
    <source>
        <dbReference type="Proteomes" id="UP000287447"/>
    </source>
</evidence>
<evidence type="ECO:0000256" key="4">
    <source>
        <dbReference type="ARBA" id="ARBA00022695"/>
    </source>
</evidence>
<dbReference type="SUPFAM" id="SSF81891">
    <property type="entry name" value="Poly A polymerase C-terminal region-like"/>
    <property type="match status" value="1"/>
</dbReference>
<keyword evidence="12" id="KW-1185">Reference proteome</keyword>
<keyword evidence="4" id="KW-0548">Nucleotidyltransferase</keyword>
<dbReference type="GO" id="GO:0000049">
    <property type="term" value="F:tRNA binding"/>
    <property type="evidence" value="ECO:0007669"/>
    <property type="project" value="TreeGrafter"/>
</dbReference>
<evidence type="ECO:0000256" key="8">
    <source>
        <dbReference type="RuleBase" id="RU003953"/>
    </source>
</evidence>
<dbReference type="PANTHER" id="PTHR46173">
    <property type="entry name" value="CCA TRNA NUCLEOTIDYLTRANSFERASE 1, MITOCHONDRIAL"/>
    <property type="match status" value="1"/>
</dbReference>
<evidence type="ECO:0000313" key="11">
    <source>
        <dbReference type="EMBL" id="RVU35882.1"/>
    </source>
</evidence>
<dbReference type="GO" id="GO:0046872">
    <property type="term" value="F:metal ion binding"/>
    <property type="evidence" value="ECO:0007669"/>
    <property type="project" value="UniProtKB-KW"/>
</dbReference>
<sequence length="398" mass="43285">MQIAVQDWMRSPGVIAVFDALSDGVTRFVGGCVRDSILGRPIRDIDIATDLEPKSVMAHAGQAGIKAVPTGIEHGTVTLVAKGTPVEVTTLRRDVETDGRRAVVAFTRDWREDAMRRDFTMNALSMDPDGTIHDYFGGIEDARAGRVRFVGAAEMRIREDVLRILRFFRFHAFYGKDDPDAEGYAACVKLAHLLPSLSGERIRQELLRLLEADDPLPALEMMSDAGIWPEIGIAAVDLAALAAFIRLEGGATDPITRLAALLAPDADTGEIASKLRLSGREATLLRNIRKLAQDNPPAPGEIGRYLYRNGAEMSWGAGHLAIARGIDAKSWEAVVAVAEEWQPKTFPLRGRDLLDAGMAPGAEVGALLGSIENWWIDQGFEPDLAACLDHAQSLMPKT</sequence>
<reference evidence="12" key="1">
    <citation type="submission" date="2019-01" db="EMBL/GenBank/DDBJ databases">
        <title>Gri0909 isolated from a small marine red alga.</title>
        <authorList>
            <person name="Kim J."/>
            <person name="Jeong S.E."/>
            <person name="Jeon C.O."/>
        </authorList>
    </citation>
    <scope>NUCLEOTIDE SEQUENCE [LARGE SCALE GENOMIC DNA]</scope>
    <source>
        <strain evidence="12">Gri0909</strain>
    </source>
</reference>
<dbReference type="OrthoDB" id="9805698at2"/>
<evidence type="ECO:0000256" key="3">
    <source>
        <dbReference type="ARBA" id="ARBA00022694"/>
    </source>
</evidence>
<dbReference type="InterPro" id="IPR043519">
    <property type="entry name" value="NT_sf"/>
</dbReference>
<organism evidence="11 12">
    <name type="scientific">Hwanghaeella grinnelliae</name>
    <dbReference type="NCBI Taxonomy" id="2500179"/>
    <lineage>
        <taxon>Bacteria</taxon>
        <taxon>Pseudomonadati</taxon>
        <taxon>Pseudomonadota</taxon>
        <taxon>Alphaproteobacteria</taxon>
        <taxon>Rhodospirillales</taxon>
        <taxon>Rhodospirillaceae</taxon>
        <taxon>Hwanghaeella</taxon>
    </lineage>
</organism>
<dbReference type="AlphaFoldDB" id="A0A437QMZ3"/>